<keyword evidence="1" id="KW-1185">Reference proteome</keyword>
<evidence type="ECO:0000313" key="2">
    <source>
        <dbReference type="RefSeq" id="XP_034239142.1"/>
    </source>
</evidence>
<evidence type="ECO:0000313" key="1">
    <source>
        <dbReference type="Proteomes" id="UP000515158"/>
    </source>
</evidence>
<dbReference type="OrthoDB" id="6629168at2759"/>
<dbReference type="InParanoid" id="A0A6P8YY25"/>
<dbReference type="GeneID" id="117644065"/>
<dbReference type="Proteomes" id="UP000515158">
    <property type="component" value="Unplaced"/>
</dbReference>
<name>A0A6P8YY25_THRPL</name>
<dbReference type="PANTHER" id="PTHR46113:SF1">
    <property type="entry name" value="PEPTIDASE M17 LEUCYL AMINOPEPTIDASE N-TERMINAL DOMAIN-CONTAINING PROTEIN"/>
    <property type="match status" value="1"/>
</dbReference>
<reference evidence="2" key="1">
    <citation type="submission" date="2025-08" db="UniProtKB">
        <authorList>
            <consortium name="RefSeq"/>
        </authorList>
    </citation>
    <scope>IDENTIFICATION</scope>
    <source>
        <tissue evidence="2">Total insect</tissue>
    </source>
</reference>
<protein>
    <submittedName>
        <fullName evidence="2">Uncharacterized protein LOC117644065</fullName>
    </submittedName>
</protein>
<gene>
    <name evidence="2" type="primary">LOC117644065</name>
</gene>
<dbReference type="RefSeq" id="XP_034239142.1">
    <property type="nucleotide sequence ID" value="XM_034383251.1"/>
</dbReference>
<dbReference type="PANTHER" id="PTHR46113">
    <property type="entry name" value="SNAC DOMAIN-CONTAINING PROTEIN"/>
    <property type="match status" value="1"/>
</dbReference>
<accession>A0A6P8YY25</accession>
<dbReference type="AlphaFoldDB" id="A0A6P8YY25"/>
<sequence>MGKCNLSITAYMFRSQFKLSKAQLAGLERLCLFVVRVYIHSWFTSQVPAWAPANTLQFVRAITSYEDEKISETAGAAIGRHLWYISELLVMMALFDERLPNAEKAAMARAVNPGNGWPLPRVPLTRGLTIKDVGQRRLADFVTTESLGFFDITGIRRDFLAKDPQDWPTDESWTEGKKLVDGLRVVNDCAERGVALIKDYITNPLTRDEEQLQLLLKVVKDHRERLPTLNRKHEILNL</sequence>
<organism evidence="2">
    <name type="scientific">Thrips palmi</name>
    <name type="common">Melon thrips</name>
    <dbReference type="NCBI Taxonomy" id="161013"/>
    <lineage>
        <taxon>Eukaryota</taxon>
        <taxon>Metazoa</taxon>
        <taxon>Ecdysozoa</taxon>
        <taxon>Arthropoda</taxon>
        <taxon>Hexapoda</taxon>
        <taxon>Insecta</taxon>
        <taxon>Pterygota</taxon>
        <taxon>Neoptera</taxon>
        <taxon>Paraneoptera</taxon>
        <taxon>Thysanoptera</taxon>
        <taxon>Terebrantia</taxon>
        <taxon>Thripoidea</taxon>
        <taxon>Thripidae</taxon>
        <taxon>Thrips</taxon>
    </lineage>
</organism>
<dbReference type="KEGG" id="tpal:117644065"/>
<proteinExistence type="predicted"/>